<protein>
    <submittedName>
        <fullName evidence="2">Uncharacterized protein</fullName>
    </submittedName>
</protein>
<keyword evidence="1" id="KW-0812">Transmembrane</keyword>
<feature type="transmembrane region" description="Helical" evidence="1">
    <location>
        <begin position="12"/>
        <end position="30"/>
    </location>
</feature>
<feature type="transmembrane region" description="Helical" evidence="1">
    <location>
        <begin position="77"/>
        <end position="94"/>
    </location>
</feature>
<gene>
    <name evidence="2" type="ORF">L3049_16735</name>
</gene>
<organism evidence="2 3">
    <name type="scientific">Paralabilibaculum antarcticum</name>
    <dbReference type="NCBI Taxonomy" id="2912572"/>
    <lineage>
        <taxon>Bacteria</taxon>
        <taxon>Pseudomonadati</taxon>
        <taxon>Bacteroidota</taxon>
        <taxon>Bacteroidia</taxon>
        <taxon>Marinilabiliales</taxon>
        <taxon>Marinifilaceae</taxon>
        <taxon>Paralabilibaculum</taxon>
    </lineage>
</organism>
<accession>A0ABT5VWK9</accession>
<dbReference type="RefSeq" id="WP_275110969.1">
    <property type="nucleotide sequence ID" value="NZ_JAKJSC010000005.1"/>
</dbReference>
<evidence type="ECO:0000313" key="2">
    <source>
        <dbReference type="EMBL" id="MDE5419640.1"/>
    </source>
</evidence>
<feature type="transmembrane region" description="Helical" evidence="1">
    <location>
        <begin position="50"/>
        <end position="70"/>
    </location>
</feature>
<keyword evidence="1" id="KW-1133">Transmembrane helix</keyword>
<proteinExistence type="predicted"/>
<dbReference type="EMBL" id="JAKJSC010000005">
    <property type="protein sequence ID" value="MDE5419640.1"/>
    <property type="molecule type" value="Genomic_DNA"/>
</dbReference>
<dbReference type="Proteomes" id="UP001528920">
    <property type="component" value="Unassembled WGS sequence"/>
</dbReference>
<sequence length="407" mass="48661">MTKNKLDKAFKIFRIIVIVYLILDIVLHTYNLIYENIYFSNPLFPDNLKYHFYFTAILKFVILLSILLLVLKGKRKWIIYPITILILFFVSKYFPQLPFYTHAIVKDIVTEKVNYDDIIQLQAKSINTSPNKVKLKKEYLFTYKRGKLINKGEQVNITQYNLNGNIVKDKMINYFHDSLGNVIKEIRSDNNGKADTTIYKYNKCNLPTEKRYITSKYSSTTIYDYDLNGNKVRQKIYKSNFLETKLIWKYDSLMRETSLTYHDFKDDRVKIDTFIYVGNTKSTYESDFNGGIQKRVFEYDSLGNEIKQKVIDKSGKEKYSFIKVYNSYGKRIGEYHLENGKKSMVKKWNYNKNRLLISAIDYYGYGSLKRIEYTYVEELLTSIQIFDIESKEQIFEERYLYEFWREN</sequence>
<evidence type="ECO:0000256" key="1">
    <source>
        <dbReference type="SAM" id="Phobius"/>
    </source>
</evidence>
<name>A0ABT5VWK9_9BACT</name>
<comment type="caution">
    <text evidence="2">The sequence shown here is derived from an EMBL/GenBank/DDBJ whole genome shotgun (WGS) entry which is preliminary data.</text>
</comment>
<evidence type="ECO:0000313" key="3">
    <source>
        <dbReference type="Proteomes" id="UP001528920"/>
    </source>
</evidence>
<keyword evidence="1" id="KW-0472">Membrane</keyword>
<keyword evidence="3" id="KW-1185">Reference proteome</keyword>
<reference evidence="2 3" key="1">
    <citation type="submission" date="2022-01" db="EMBL/GenBank/DDBJ databases">
        <title>Labilibaculum sp. nov, a marine bacterium isolated from Antarctica.</title>
        <authorList>
            <person name="Dai W."/>
        </authorList>
    </citation>
    <scope>NUCLEOTIDE SEQUENCE [LARGE SCALE GENOMIC DNA]</scope>
    <source>
        <strain evidence="2 3">DW002</strain>
    </source>
</reference>